<reference evidence="2" key="1">
    <citation type="journal article" date="2006" name="Plant Cell">
        <title>Independent ancient polyploidy events in the sister families Brassicaceae and Cleomaceae.</title>
        <authorList>
            <person name="Schranz M.E."/>
            <person name="Mitchell-Olds T."/>
        </authorList>
    </citation>
    <scope>NUCLEOTIDE SEQUENCE</scope>
</reference>
<dbReference type="PANTHER" id="PTHR37760">
    <property type="entry name" value="CHAPERONE"/>
    <property type="match status" value="1"/>
</dbReference>
<dbReference type="EMBL" id="DQ415920">
    <property type="protein sequence ID" value="ABD96853.1"/>
    <property type="molecule type" value="Genomic_DNA"/>
</dbReference>
<feature type="signal peptide" evidence="1">
    <location>
        <begin position="1"/>
        <end position="24"/>
    </location>
</feature>
<protein>
    <submittedName>
        <fullName evidence="2">Uncharacterized protein</fullName>
    </submittedName>
</protein>
<accession>Q1KUY3</accession>
<dbReference type="PANTHER" id="PTHR37760:SF1">
    <property type="entry name" value="CHAPERONE"/>
    <property type="match status" value="1"/>
</dbReference>
<evidence type="ECO:0000313" key="2">
    <source>
        <dbReference type="EMBL" id="ABD96853.1"/>
    </source>
</evidence>
<feature type="chain" id="PRO_5004192854" evidence="1">
    <location>
        <begin position="25"/>
        <end position="103"/>
    </location>
</feature>
<name>Q1KUY3_9ROSI</name>
<keyword evidence="1" id="KW-0732">Signal</keyword>
<dbReference type="AlphaFoldDB" id="Q1KUY3"/>
<proteinExistence type="predicted"/>
<evidence type="ECO:0000256" key="1">
    <source>
        <dbReference type="SAM" id="SignalP"/>
    </source>
</evidence>
<organism evidence="2">
    <name type="scientific">Tarenaya spinosa</name>
    <dbReference type="NCBI Taxonomy" id="228870"/>
    <lineage>
        <taxon>Eukaryota</taxon>
        <taxon>Viridiplantae</taxon>
        <taxon>Streptophyta</taxon>
        <taxon>Embryophyta</taxon>
        <taxon>Tracheophyta</taxon>
        <taxon>Spermatophyta</taxon>
        <taxon>Magnoliopsida</taxon>
        <taxon>eudicotyledons</taxon>
        <taxon>Gunneridae</taxon>
        <taxon>Pentapetalae</taxon>
        <taxon>rosids</taxon>
        <taxon>malvids</taxon>
        <taxon>Brassicales</taxon>
        <taxon>Cleomaceae</taxon>
        <taxon>New World clade</taxon>
        <taxon>Tarenaya</taxon>
    </lineage>
</organism>
<sequence>MQNITGSEIAGFAVGALLLGATVAAPKVDAFIAASQRRSLGMCGKCGNLKVVACGSCKGTGSIKPGGPFGFNLISDASSDTNSAACNKCKAKGCFPCPECSKA</sequence>